<organism evidence="3 4">
    <name type="scientific">Rhodnius prolixus</name>
    <name type="common">Triatomid bug</name>
    <dbReference type="NCBI Taxonomy" id="13249"/>
    <lineage>
        <taxon>Eukaryota</taxon>
        <taxon>Metazoa</taxon>
        <taxon>Ecdysozoa</taxon>
        <taxon>Arthropoda</taxon>
        <taxon>Hexapoda</taxon>
        <taxon>Insecta</taxon>
        <taxon>Pterygota</taxon>
        <taxon>Neoptera</taxon>
        <taxon>Paraneoptera</taxon>
        <taxon>Hemiptera</taxon>
        <taxon>Heteroptera</taxon>
        <taxon>Panheteroptera</taxon>
        <taxon>Cimicomorpha</taxon>
        <taxon>Reduviidae</taxon>
        <taxon>Triatominae</taxon>
        <taxon>Rhodnius</taxon>
    </lineage>
</organism>
<accession>T1HHY9</accession>
<dbReference type="InParanoid" id="T1HHY9"/>
<dbReference type="EnsemblMetazoa" id="RPRC003662-RA">
    <property type="protein sequence ID" value="RPRC003662-PA"/>
    <property type="gene ID" value="RPRC003662"/>
</dbReference>
<keyword evidence="2" id="KW-1133">Transmembrane helix</keyword>
<dbReference type="STRING" id="13249.T1HHY9"/>
<dbReference type="VEuPathDB" id="VectorBase:RPRC003662"/>
<keyword evidence="2" id="KW-0812">Transmembrane</keyword>
<keyword evidence="4" id="KW-1185">Reference proteome</keyword>
<feature type="region of interest" description="Disordered" evidence="1">
    <location>
        <begin position="141"/>
        <end position="160"/>
    </location>
</feature>
<sequence length="160" mass="17985">MAARMVASAVLGAATGTGLALLVAMTLVLYRYYASRRCLMSRQSHAAQFRIPNHLKEDLWSSFRHDFSHIETQKELYALYGAENSGRFIKAKTIGMGRPHCKNAEQTAAWYRHRYGKDWGDVERFGVPQGWNVNRGVGRRRAAANNGQQQGLAVTTQKVK</sequence>
<keyword evidence="2" id="KW-0472">Membrane</keyword>
<feature type="compositionally biased region" description="Low complexity" evidence="1">
    <location>
        <begin position="143"/>
        <end position="154"/>
    </location>
</feature>
<proteinExistence type="predicted"/>
<dbReference type="Proteomes" id="UP000015103">
    <property type="component" value="Unassembled WGS sequence"/>
</dbReference>
<dbReference type="EMBL" id="ACPB03018544">
    <property type="status" value="NOT_ANNOTATED_CDS"/>
    <property type="molecule type" value="Genomic_DNA"/>
</dbReference>
<protein>
    <submittedName>
        <fullName evidence="3">Uncharacterized protein</fullName>
    </submittedName>
</protein>
<evidence type="ECO:0000256" key="2">
    <source>
        <dbReference type="SAM" id="Phobius"/>
    </source>
</evidence>
<dbReference type="AlphaFoldDB" id="T1HHY9"/>
<evidence type="ECO:0000256" key="1">
    <source>
        <dbReference type="SAM" id="MobiDB-lite"/>
    </source>
</evidence>
<reference evidence="3" key="1">
    <citation type="submission" date="2015-05" db="UniProtKB">
        <authorList>
            <consortium name="EnsemblMetazoa"/>
        </authorList>
    </citation>
    <scope>IDENTIFICATION</scope>
</reference>
<name>T1HHY9_RHOPR</name>
<dbReference type="HOGENOM" id="CLU_1654310_0_0_1"/>
<evidence type="ECO:0000313" key="4">
    <source>
        <dbReference type="Proteomes" id="UP000015103"/>
    </source>
</evidence>
<feature type="transmembrane region" description="Helical" evidence="2">
    <location>
        <begin position="6"/>
        <end position="33"/>
    </location>
</feature>
<evidence type="ECO:0000313" key="3">
    <source>
        <dbReference type="EnsemblMetazoa" id="RPRC003662-PA"/>
    </source>
</evidence>